<dbReference type="Gene3D" id="3.40.190.10">
    <property type="entry name" value="Periplasmic binding protein-like II"/>
    <property type="match status" value="1"/>
</dbReference>
<dbReference type="EMBL" id="VAUA01000002">
    <property type="protein sequence ID" value="TLP68125.1"/>
    <property type="molecule type" value="Genomic_DNA"/>
</dbReference>
<keyword evidence="2" id="KW-1185">Reference proteome</keyword>
<reference evidence="1 2" key="1">
    <citation type="submission" date="2019-05" db="EMBL/GenBank/DDBJ databases">
        <title>Draft genome sequence of Pelagicola sp. DSW4-44.</title>
        <authorList>
            <person name="Oh J."/>
        </authorList>
    </citation>
    <scope>NUCLEOTIDE SEQUENCE [LARGE SCALE GENOMIC DNA]</scope>
    <source>
        <strain evidence="1 2">DSW4-44</strain>
    </source>
</reference>
<proteinExistence type="predicted"/>
<accession>A0ABY2UZ26</accession>
<protein>
    <recommendedName>
        <fullName evidence="3">LysR substrate-binding domain-containing protein</fullName>
    </recommendedName>
</protein>
<gene>
    <name evidence="1" type="ORF">FEE96_05595</name>
</gene>
<organism evidence="1 2">
    <name type="scientific">Parasedimentitalea maritima</name>
    <dbReference type="NCBI Taxonomy" id="2578117"/>
    <lineage>
        <taxon>Bacteria</taxon>
        <taxon>Pseudomonadati</taxon>
        <taxon>Pseudomonadota</taxon>
        <taxon>Alphaproteobacteria</taxon>
        <taxon>Rhodobacterales</taxon>
        <taxon>Paracoccaceae</taxon>
        <taxon>Parasedimentitalea</taxon>
    </lineage>
</organism>
<comment type="caution">
    <text evidence="1">The sequence shown here is derived from an EMBL/GenBank/DDBJ whole genome shotgun (WGS) entry which is preliminary data.</text>
</comment>
<evidence type="ECO:0000313" key="1">
    <source>
        <dbReference type="EMBL" id="TLP68125.1"/>
    </source>
</evidence>
<sequence length="100" mass="10929">MGIETAKDTSGPKFEFHSYAIGAASCGIGIALISDLVVQREIDSGDLIIPFGGRTKFEDGYFFVYPPKMKNDVNAQTFGLWLQQQCASFLAINPLHLGSR</sequence>
<evidence type="ECO:0000313" key="2">
    <source>
        <dbReference type="Proteomes" id="UP000305041"/>
    </source>
</evidence>
<dbReference type="SUPFAM" id="SSF53850">
    <property type="entry name" value="Periplasmic binding protein-like II"/>
    <property type="match status" value="1"/>
</dbReference>
<evidence type="ECO:0008006" key="3">
    <source>
        <dbReference type="Google" id="ProtNLM"/>
    </source>
</evidence>
<dbReference type="Proteomes" id="UP000305041">
    <property type="component" value="Unassembled WGS sequence"/>
</dbReference>
<dbReference type="PROSITE" id="PS51257">
    <property type="entry name" value="PROKAR_LIPOPROTEIN"/>
    <property type="match status" value="1"/>
</dbReference>
<name>A0ABY2UZ26_9RHOB</name>